<dbReference type="Pfam" id="PF13414">
    <property type="entry name" value="TPR_11"/>
    <property type="match status" value="2"/>
</dbReference>
<dbReference type="PANTHER" id="PTHR44366">
    <property type="entry name" value="UDP-N-ACETYLGLUCOSAMINE--PEPTIDE N-ACETYLGLUCOSAMINYLTRANSFERASE 110 KDA SUBUNIT"/>
    <property type="match status" value="1"/>
</dbReference>
<feature type="repeat" description="TPR" evidence="1">
    <location>
        <begin position="220"/>
        <end position="253"/>
    </location>
</feature>
<dbReference type="Pfam" id="PF01075">
    <property type="entry name" value="Glyco_transf_9"/>
    <property type="match status" value="1"/>
</dbReference>
<feature type="repeat" description="TPR" evidence="1">
    <location>
        <begin position="84"/>
        <end position="117"/>
    </location>
</feature>
<dbReference type="InterPro" id="IPR011990">
    <property type="entry name" value="TPR-like_helical_dom_sf"/>
</dbReference>
<evidence type="ECO:0000313" key="2">
    <source>
        <dbReference type="EMBL" id="XFO65091.1"/>
    </source>
</evidence>
<sequence length="607" mass="66620">MPGRQVNSMNESPSEAQQQLLLGNVRKEQGLLEDAIQCYQTGVTLCSGSAELWFALGTTLLEVARLSEAVAALQQAIALQPDSAGVYMNLGNALNEQGRSEDAIQCFQKGLAICPGSAALWFNLGVAFSLLPRLSEAVAALQQAITLQPDFPNAYLCLGSVLKEQGLTEAAVQCYQKGLTVCPGDAQLWYNLGTTLLELRRLSEAAAALQQAITLQPDLADAYNNLGNALLKLQRLSEAVQTLRQAIALKPDYTDAYINLGFALQFQGEIEEAIAVYNHAVTLNPTNPEIYNNRAQAILLSGNLPRGFAEYEYRTKLNRCRHSYEWFTNKPRWNGKNFAGKRLLVYDEQGLGDVIQFSRYLPLVKARGGFVQFSTPKPLLRLFTNFSGIDELIEHTVAAIVRTQFDLAVPLLSLPHIFGTTLCTIPAGIPYLTADQHSIAAWHRKMNCPEANLRIGLVWGSNPEYAFAHIRDCGLKAMLPLAGIPGVTFYSLQKGEAAQQANTPPPGMRLIDLTNDIEDFADTAALIMNIDLVVSVDTAVAHLAGALGKPVWTLLPAACEWRWLLTRNDTPWYPTMRLFRQNTPGDWSSVMTAVARELRTLVAATAK</sequence>
<evidence type="ECO:0000256" key="1">
    <source>
        <dbReference type="PROSITE-ProRule" id="PRU00339"/>
    </source>
</evidence>
<feature type="repeat" description="TPR" evidence="1">
    <location>
        <begin position="50"/>
        <end position="83"/>
    </location>
</feature>
<protein>
    <submittedName>
        <fullName evidence="2">Beta-barrel assembly-enhancing protease</fullName>
        <ecNumber evidence="2">3.4.-.-</ecNumber>
    </submittedName>
</protein>
<dbReference type="PROSITE" id="PS50293">
    <property type="entry name" value="TPR_REGION"/>
    <property type="match status" value="3"/>
</dbReference>
<dbReference type="SUPFAM" id="SSF48452">
    <property type="entry name" value="TPR-like"/>
    <property type="match status" value="2"/>
</dbReference>
<evidence type="ECO:0000313" key="3">
    <source>
        <dbReference type="Proteomes" id="UP000216752"/>
    </source>
</evidence>
<keyword evidence="3" id="KW-1185">Reference proteome</keyword>
<dbReference type="Proteomes" id="UP000216752">
    <property type="component" value="Chromosome"/>
</dbReference>
<keyword evidence="2" id="KW-0378">Hydrolase</keyword>
<dbReference type="SUPFAM" id="SSF53756">
    <property type="entry name" value="UDP-Glycosyltransferase/glycogen phosphorylase"/>
    <property type="match status" value="1"/>
</dbReference>
<feature type="repeat" description="TPR" evidence="1">
    <location>
        <begin position="118"/>
        <end position="151"/>
    </location>
</feature>
<accession>A0ABZ3IHD7</accession>
<feature type="repeat" description="TPR" evidence="1">
    <location>
        <begin position="186"/>
        <end position="219"/>
    </location>
</feature>
<dbReference type="SMART" id="SM00028">
    <property type="entry name" value="TPR"/>
    <property type="match status" value="8"/>
</dbReference>
<name>A0ABZ3IHD7_9FIRM</name>
<dbReference type="EC" id="3.4.-.-" evidence="2"/>
<dbReference type="EMBL" id="CP155573">
    <property type="protein sequence ID" value="XFO65091.1"/>
    <property type="molecule type" value="Genomic_DNA"/>
</dbReference>
<dbReference type="Gene3D" id="1.25.40.10">
    <property type="entry name" value="Tetratricopeptide repeat domain"/>
    <property type="match status" value="4"/>
</dbReference>
<feature type="repeat" description="TPR" evidence="1">
    <location>
        <begin position="254"/>
        <end position="287"/>
    </location>
</feature>
<feature type="repeat" description="TPR" evidence="1">
    <location>
        <begin position="152"/>
        <end position="185"/>
    </location>
</feature>
<dbReference type="GO" id="GO:0008233">
    <property type="term" value="F:peptidase activity"/>
    <property type="evidence" value="ECO:0007669"/>
    <property type="project" value="UniProtKB-KW"/>
</dbReference>
<dbReference type="Pfam" id="PF13432">
    <property type="entry name" value="TPR_16"/>
    <property type="match status" value="2"/>
</dbReference>
<organism evidence="2 3">
    <name type="scientific">Sporomusa silvacetica DSM 10669</name>
    <dbReference type="NCBI Taxonomy" id="1123289"/>
    <lineage>
        <taxon>Bacteria</taxon>
        <taxon>Bacillati</taxon>
        <taxon>Bacillota</taxon>
        <taxon>Negativicutes</taxon>
        <taxon>Selenomonadales</taxon>
        <taxon>Sporomusaceae</taxon>
        <taxon>Sporomusa</taxon>
    </lineage>
</organism>
<dbReference type="PROSITE" id="PS50005">
    <property type="entry name" value="TPR"/>
    <property type="match status" value="7"/>
</dbReference>
<proteinExistence type="predicted"/>
<keyword evidence="2" id="KW-0645">Protease</keyword>
<dbReference type="GO" id="GO:0006508">
    <property type="term" value="P:proteolysis"/>
    <property type="evidence" value="ECO:0007669"/>
    <property type="project" value="UniProtKB-KW"/>
</dbReference>
<dbReference type="Gene3D" id="3.40.50.2000">
    <property type="entry name" value="Glycogen Phosphorylase B"/>
    <property type="match status" value="1"/>
</dbReference>
<dbReference type="InterPro" id="IPR002201">
    <property type="entry name" value="Glyco_trans_9"/>
</dbReference>
<reference evidence="2" key="1">
    <citation type="submission" date="2024-05" db="EMBL/GenBank/DDBJ databases">
        <title>Isolation and characterization of Sporomusa carbonis sp. nov., a carboxydotrophic hydrogenogen in the genus of Sporomusa isolated from a charcoal burning pile.</title>
        <authorList>
            <person name="Boeer T."/>
            <person name="Rosenbaum F."/>
            <person name="Eysell L."/>
            <person name="Mueller V."/>
            <person name="Daniel R."/>
            <person name="Poehlein A."/>
        </authorList>
    </citation>
    <scope>NUCLEOTIDE SEQUENCE [LARGE SCALE GENOMIC DNA]</scope>
    <source>
        <strain evidence="2">DSM 10669</strain>
    </source>
</reference>
<dbReference type="InterPro" id="IPR037919">
    <property type="entry name" value="OGT"/>
</dbReference>
<dbReference type="InterPro" id="IPR019734">
    <property type="entry name" value="TPR_rpt"/>
</dbReference>
<keyword evidence="1" id="KW-0802">TPR repeat</keyword>
<gene>
    <name evidence="2" type="primary">bepA_3</name>
    <name evidence="2" type="ORF">SPSIL_012000</name>
</gene>
<dbReference type="PANTHER" id="PTHR44366:SF1">
    <property type="entry name" value="UDP-N-ACETYLGLUCOSAMINE--PEPTIDE N-ACETYLGLUCOSAMINYLTRANSFERASE 110 KDA SUBUNIT"/>
    <property type="match status" value="1"/>
</dbReference>